<dbReference type="PROSITE" id="PS50011">
    <property type="entry name" value="PROTEIN_KINASE_DOM"/>
    <property type="match status" value="1"/>
</dbReference>
<evidence type="ECO:0000256" key="1">
    <source>
        <dbReference type="ARBA" id="ARBA00038349"/>
    </source>
</evidence>
<dbReference type="InterPro" id="IPR011989">
    <property type="entry name" value="ARM-like"/>
</dbReference>
<feature type="compositionally biased region" description="Acidic residues" evidence="2">
    <location>
        <begin position="616"/>
        <end position="627"/>
    </location>
</feature>
<dbReference type="InterPro" id="IPR051177">
    <property type="entry name" value="CIK-Related_Protein"/>
</dbReference>
<gene>
    <name evidence="4" type="ORF">MELIAE_LOCUS4871</name>
</gene>
<sequence length="627" mass="70529">MGNEQSQLAGLDIEEKAVEVSDFWSQHSAIICNSESTTSLTVFTGELLVSSKWSNQTPLEKNSKNLMIYRHPCILKYISSWSKNSKFYLVVEEVKPLNQILGTLNNLQICIGLHSILKALCFLHETASVSHNNICSSAIFVSSNGNWKLGGMEYLCKFSDVTSDFLNKSNSSRYNKAIDPDEVKNMQNNLDRKDAIDVYAFGVMACELLKAKNDDSLPSLSVFLSLCKNSLQNNAIAQRPKLSTLLNHEFFNHEFISIHSCLIVLALKSDDEKAEFFSTLGDRLKGFNEITVAKQLTGLLLSRMVLLSKSASTDFLPIFLNPRKEGEDQSKGLFTLETFKKYVSPILISIFSVRDAQIRLLLLNNFHNFMDTFTRDELKSKILPELLLGIKDTSDHLVSVTLRTLADLVPVLGASTVIGGKRAKFFNDGRPITHPLRKMSRNVKKQENVIETDVTSITSIDSQFAGVDLSERQMPDGEEGETSTEEIEHSVDGGDLDNWEDWDVENPQNQHSNNLEEFGTEQINLSPHIEVEPLGENIPVESTDIHNARKISTKQIVDITDLDIKNQLTEDLNDEFNFFQDMEPIIESTNKFVIPEEKEPELSELSSKLTLNATDVGEEGWGEEDWE</sequence>
<protein>
    <recommendedName>
        <fullName evidence="3">Protein kinase domain-containing protein</fullName>
    </recommendedName>
</protein>
<dbReference type="PANTHER" id="PTHR12984">
    <property type="entry name" value="SCY1-RELATED S/T PROTEIN KINASE-LIKE"/>
    <property type="match status" value="1"/>
</dbReference>
<comment type="similarity">
    <text evidence="1">Belongs to the protein kinase superfamily.</text>
</comment>
<feature type="compositionally biased region" description="Acidic residues" evidence="2">
    <location>
        <begin position="476"/>
        <end position="485"/>
    </location>
</feature>
<dbReference type="AlphaFoldDB" id="A0A9P0FFQ5"/>
<evidence type="ECO:0000313" key="5">
    <source>
        <dbReference type="Proteomes" id="UP001154078"/>
    </source>
</evidence>
<proteinExistence type="inferred from homology"/>
<feature type="domain" description="Protein kinase" evidence="3">
    <location>
        <begin position="1"/>
        <end position="370"/>
    </location>
</feature>
<dbReference type="EMBL" id="OV121134">
    <property type="protein sequence ID" value="CAH0552708.1"/>
    <property type="molecule type" value="Genomic_DNA"/>
</dbReference>
<keyword evidence="5" id="KW-1185">Reference proteome</keyword>
<dbReference type="InterPro" id="IPR000719">
    <property type="entry name" value="Prot_kinase_dom"/>
</dbReference>
<dbReference type="InterPro" id="IPR011009">
    <property type="entry name" value="Kinase-like_dom_sf"/>
</dbReference>
<reference evidence="4" key="1">
    <citation type="submission" date="2021-12" db="EMBL/GenBank/DDBJ databases">
        <authorList>
            <person name="King R."/>
        </authorList>
    </citation>
    <scope>NUCLEOTIDE SEQUENCE</scope>
</reference>
<feature type="region of interest" description="Disordered" evidence="2">
    <location>
        <begin position="597"/>
        <end position="627"/>
    </location>
</feature>
<dbReference type="Gene3D" id="1.25.10.10">
    <property type="entry name" value="Leucine-rich Repeat Variant"/>
    <property type="match status" value="1"/>
</dbReference>
<feature type="region of interest" description="Disordered" evidence="2">
    <location>
        <begin position="471"/>
        <end position="493"/>
    </location>
</feature>
<dbReference type="PANTHER" id="PTHR12984:SF15">
    <property type="entry name" value="PROTEIN-ASSOCIATING WITH THE CARBOXYL-TERMINAL DOMAIN OF EZRIN"/>
    <property type="match status" value="1"/>
</dbReference>
<accession>A0A9P0FFQ5</accession>
<organism evidence="4 5">
    <name type="scientific">Brassicogethes aeneus</name>
    <name type="common">Rape pollen beetle</name>
    <name type="synonym">Meligethes aeneus</name>
    <dbReference type="NCBI Taxonomy" id="1431903"/>
    <lineage>
        <taxon>Eukaryota</taxon>
        <taxon>Metazoa</taxon>
        <taxon>Ecdysozoa</taxon>
        <taxon>Arthropoda</taxon>
        <taxon>Hexapoda</taxon>
        <taxon>Insecta</taxon>
        <taxon>Pterygota</taxon>
        <taxon>Neoptera</taxon>
        <taxon>Endopterygota</taxon>
        <taxon>Coleoptera</taxon>
        <taxon>Polyphaga</taxon>
        <taxon>Cucujiformia</taxon>
        <taxon>Nitidulidae</taxon>
        <taxon>Meligethinae</taxon>
        <taxon>Brassicogethes</taxon>
    </lineage>
</organism>
<evidence type="ECO:0000259" key="3">
    <source>
        <dbReference type="PROSITE" id="PS50011"/>
    </source>
</evidence>
<dbReference type="OrthoDB" id="9942861at2759"/>
<dbReference type="SUPFAM" id="SSF56112">
    <property type="entry name" value="Protein kinase-like (PK-like)"/>
    <property type="match status" value="1"/>
</dbReference>
<dbReference type="GO" id="GO:0004672">
    <property type="term" value="F:protein kinase activity"/>
    <property type="evidence" value="ECO:0007669"/>
    <property type="project" value="InterPro"/>
</dbReference>
<evidence type="ECO:0000313" key="4">
    <source>
        <dbReference type="EMBL" id="CAH0552708.1"/>
    </source>
</evidence>
<dbReference type="Gene3D" id="3.30.200.20">
    <property type="entry name" value="Phosphorylase Kinase, domain 1"/>
    <property type="match status" value="1"/>
</dbReference>
<dbReference type="GO" id="GO:0005524">
    <property type="term" value="F:ATP binding"/>
    <property type="evidence" value="ECO:0007669"/>
    <property type="project" value="InterPro"/>
</dbReference>
<dbReference type="Gene3D" id="1.10.510.10">
    <property type="entry name" value="Transferase(Phosphotransferase) domain 1"/>
    <property type="match status" value="1"/>
</dbReference>
<evidence type="ECO:0000256" key="2">
    <source>
        <dbReference type="SAM" id="MobiDB-lite"/>
    </source>
</evidence>
<name>A0A9P0FFQ5_BRAAE</name>
<dbReference type="Proteomes" id="UP001154078">
    <property type="component" value="Chromosome 3"/>
</dbReference>